<sequence>MDAPANSAALAGLAEVVGHPVAATRKVLFSAMKNEAPFLLEWVAYHKAIGFDEIVICSNPSNDGMEELLAALAEADEIRHLRTSVEAGQSPQTVASAAFTHEIGYRDGDWYMWLDADEFLNVHVGDRNLDALIEAMGAAQCFLINWRIFGSNGHATFPGRFLSPAFERASGLPFKGNLEVKSLFRKTASIAGFASVGIHRPLVNAEVGLDLAAVLTGSGKPGSTGRRQLLWSRGAPLGRTNAVTPREAGWALAQINHYVVRTPEFFALKKQRGRGYKADAVGPANDRHNGVFFREHDRNEEEDRSILYWQDAVTLEIERLLARPAVARAKATSDGLVQKLLAALPRESAEMPAQAEPASAEVAAPAFELTFPDLEAAFVTKAYAGARNVLEYGSGGSTMLAARGGAQVVSVESDPDWAGRLAEALAGISDRARVHHVDIGPTKEWGYPRTATQHARFPRYALSVWDRPDLGEPDLVLIDGRFRAACLAAVRLRARRPTTVLFDDYVDRKYYHAVEKLARKDEVVGRMARFTVTPGPIPPEMLTQVIGWFQDPR</sequence>
<dbReference type="SUPFAM" id="SSF53448">
    <property type="entry name" value="Nucleotide-diphospho-sugar transferases"/>
    <property type="match status" value="1"/>
</dbReference>
<name>A0ABV7DZC6_9RHOB</name>
<dbReference type="InterPro" id="IPR029063">
    <property type="entry name" value="SAM-dependent_MTases_sf"/>
</dbReference>
<dbReference type="EMBL" id="JBHRSM010000025">
    <property type="protein sequence ID" value="MFC3087313.1"/>
    <property type="molecule type" value="Genomic_DNA"/>
</dbReference>
<keyword evidence="2" id="KW-1185">Reference proteome</keyword>
<dbReference type="Proteomes" id="UP001595445">
    <property type="component" value="Unassembled WGS sequence"/>
</dbReference>
<organism evidence="1 2">
    <name type="scientific">Tabrizicola soli</name>
    <dbReference type="NCBI Taxonomy" id="2185115"/>
    <lineage>
        <taxon>Bacteria</taxon>
        <taxon>Pseudomonadati</taxon>
        <taxon>Pseudomonadota</taxon>
        <taxon>Alphaproteobacteria</taxon>
        <taxon>Rhodobacterales</taxon>
        <taxon>Paracoccaceae</taxon>
        <taxon>Tabrizicola</taxon>
    </lineage>
</organism>
<dbReference type="SUPFAM" id="SSF53335">
    <property type="entry name" value="S-adenosyl-L-methionine-dependent methyltransferases"/>
    <property type="match status" value="1"/>
</dbReference>
<comment type="caution">
    <text evidence="1">The sequence shown here is derived from an EMBL/GenBank/DDBJ whole genome shotgun (WGS) entry which is preliminary data.</text>
</comment>
<proteinExistence type="predicted"/>
<evidence type="ECO:0000313" key="1">
    <source>
        <dbReference type="EMBL" id="MFC3087313.1"/>
    </source>
</evidence>
<dbReference type="Pfam" id="PF13704">
    <property type="entry name" value="Glyco_tranf_2_4"/>
    <property type="match status" value="1"/>
</dbReference>
<reference evidence="2" key="1">
    <citation type="journal article" date="2019" name="Int. J. Syst. Evol. Microbiol.">
        <title>The Global Catalogue of Microorganisms (GCM) 10K type strain sequencing project: providing services to taxonomists for standard genome sequencing and annotation.</title>
        <authorList>
            <consortium name="The Broad Institute Genomics Platform"/>
            <consortium name="The Broad Institute Genome Sequencing Center for Infectious Disease"/>
            <person name="Wu L."/>
            <person name="Ma J."/>
        </authorList>
    </citation>
    <scope>NUCLEOTIDE SEQUENCE [LARGE SCALE GENOMIC DNA]</scope>
    <source>
        <strain evidence="2">KCTC 62102</strain>
    </source>
</reference>
<protein>
    <submittedName>
        <fullName evidence="1">Glycosyltransferase family 2 protein</fullName>
    </submittedName>
</protein>
<dbReference type="RefSeq" id="WP_197641742.1">
    <property type="nucleotide sequence ID" value="NZ_JAEACP010000001.1"/>
</dbReference>
<dbReference type="InterPro" id="IPR029044">
    <property type="entry name" value="Nucleotide-diphossugar_trans"/>
</dbReference>
<evidence type="ECO:0000313" key="2">
    <source>
        <dbReference type="Proteomes" id="UP001595445"/>
    </source>
</evidence>
<dbReference type="Gene3D" id="3.40.50.150">
    <property type="entry name" value="Vaccinia Virus protein VP39"/>
    <property type="match status" value="1"/>
</dbReference>
<accession>A0ABV7DZC6</accession>
<gene>
    <name evidence="1" type="ORF">ACFOD6_14765</name>
</gene>